<gene>
    <name evidence="1" type="ordered locus">Reut_A0730</name>
</gene>
<evidence type="ECO:0008006" key="2">
    <source>
        <dbReference type="Google" id="ProtNLM"/>
    </source>
</evidence>
<dbReference type="KEGG" id="reu:Reut_A0730"/>
<dbReference type="OrthoDB" id="9814110at2"/>
<dbReference type="HOGENOM" id="CLU_044187_0_0_4"/>
<accession>Q474S1</accession>
<reference evidence="1" key="1">
    <citation type="submission" date="2005-08" db="EMBL/GenBank/DDBJ databases">
        <title>Complete sequence of Chromosome1 of Ralstonia eutropha JMP134.</title>
        <authorList>
            <person name="Copeland A."/>
            <person name="Lucas S."/>
            <person name="Lapidus A."/>
            <person name="Barry K."/>
            <person name="Detter J.C."/>
            <person name="Glavina T."/>
            <person name="Hammon N."/>
            <person name="Israni S."/>
            <person name="Pitluck S."/>
            <person name="Goltsman E."/>
            <person name="Martinez M."/>
            <person name="Schmutz J."/>
            <person name="Larimer F."/>
            <person name="Land M."/>
            <person name="Lykidis A."/>
            <person name="Richardson P."/>
        </authorList>
    </citation>
    <scope>NUCLEOTIDE SEQUENCE</scope>
    <source>
        <strain evidence="1">JMP134</strain>
    </source>
</reference>
<sequence length="490" mass="56619">MVDVKRNIFLILDDRELTSEEVRSLVGTRRYSEISLKRRSLLEHLRAALPAWAQTRLVHIKDNNDVVALRNVLESCGEQSPALVIAGRAGFLQPERLTQLIERLPYAEEDFTDRLYRPLLVYLKSVHDLHSCWQQFEAEPLHLWPKAWQDCQRLESLEPLDLARIRDFLTFTGGATATRHFNEVLIDNYYYTKRSSDKQKMLAEYSFYGLAPESMRPWLIQPFEFREEGGGASYKMLRYFLADAALQWVHGAFDRDTFMAFIERLLFFIAERPRKACAREESAAVARDMFVTKVSARIEAFLAMEEGRRINALAASASPMLDVQAMLKRYLALYQRHERAFAFDYMVVGHGDPCFSNVLYDQQRYLLKLIDPKGAATEADLWTNPLYDLCKISHSVLGDYDFINNGLYRVGFTDANALKLAFSHRNHDDLKPIFSSLVGKMGMDYRIMRLGEASLFLSMLPLHIDYPNKILAFMLKAHEILREVEGEARV</sequence>
<dbReference type="STRING" id="264198.Reut_A0730"/>
<dbReference type="DNASU" id="3611858"/>
<dbReference type="AlphaFoldDB" id="Q474S1"/>
<proteinExistence type="predicted"/>
<evidence type="ECO:0000313" key="1">
    <source>
        <dbReference type="EMBL" id="AAZ60112.1"/>
    </source>
</evidence>
<organism evidence="1">
    <name type="scientific">Cupriavidus pinatubonensis (strain JMP 134 / LMG 1197)</name>
    <name type="common">Cupriavidus necator (strain JMP 134)</name>
    <dbReference type="NCBI Taxonomy" id="264198"/>
    <lineage>
        <taxon>Bacteria</taxon>
        <taxon>Pseudomonadati</taxon>
        <taxon>Pseudomonadota</taxon>
        <taxon>Betaproteobacteria</taxon>
        <taxon>Burkholderiales</taxon>
        <taxon>Burkholderiaceae</taxon>
        <taxon>Cupriavidus</taxon>
    </lineage>
</organism>
<name>Q474S1_CUPPJ</name>
<dbReference type="EMBL" id="CP000090">
    <property type="protein sequence ID" value="AAZ60112.1"/>
    <property type="molecule type" value="Genomic_DNA"/>
</dbReference>
<protein>
    <recommendedName>
        <fullName evidence="2">Capsular polysaccharide biosynthesis protein</fullName>
    </recommendedName>
</protein>
<dbReference type="eggNOG" id="COG0510">
    <property type="taxonomic scope" value="Bacteria"/>
</dbReference>